<dbReference type="Pfam" id="PF00293">
    <property type="entry name" value="NUDIX"/>
    <property type="match status" value="1"/>
</dbReference>
<evidence type="ECO:0000313" key="8">
    <source>
        <dbReference type="EMBL" id="PFG74795.1"/>
    </source>
</evidence>
<keyword evidence="9" id="KW-1185">Reference proteome</keyword>
<dbReference type="PROSITE" id="PS51462">
    <property type="entry name" value="NUDIX"/>
    <property type="match status" value="1"/>
</dbReference>
<comment type="cofactor">
    <cofactor evidence="2">
        <name>Mg(2+)</name>
        <dbReference type="ChEBI" id="CHEBI:18420"/>
    </cofactor>
</comment>
<dbReference type="AlphaFoldDB" id="A0A2A9HIF2"/>
<protein>
    <submittedName>
        <fullName evidence="8">8-oxo-dGTP pyrophosphatase MutT (NUDIX family)</fullName>
    </submittedName>
</protein>
<evidence type="ECO:0000256" key="1">
    <source>
        <dbReference type="ARBA" id="ARBA00001936"/>
    </source>
</evidence>
<sequence>MREQIRRLLQAYEPTRQQPDPPLPPAGVLLLLHDRPGGPHIIFQKRTDHVRDHKGQVSFPGGVMDPGDPDIRYTALRETYEEIGVHPDHVEVLGQLDDMVTVSNFLVTPFVGWLDRYPYEWRFSSTEVAYLLEVPLDHVRDPRNLVPDRRIINGREYVFQAYQFGNDLIWGATARMLGNFLDLLRALE</sequence>
<keyword evidence="5" id="KW-0460">Magnesium</keyword>
<keyword evidence="4" id="KW-0378">Hydrolase</keyword>
<keyword evidence="3" id="KW-0479">Metal-binding</keyword>
<dbReference type="InterPro" id="IPR015797">
    <property type="entry name" value="NUDIX_hydrolase-like_dom_sf"/>
</dbReference>
<dbReference type="SUPFAM" id="SSF55811">
    <property type="entry name" value="Nudix"/>
    <property type="match status" value="1"/>
</dbReference>
<evidence type="ECO:0000256" key="2">
    <source>
        <dbReference type="ARBA" id="ARBA00001946"/>
    </source>
</evidence>
<reference evidence="8 9" key="1">
    <citation type="submission" date="2017-09" db="EMBL/GenBank/DDBJ databases">
        <title>Sequencing the genomes of two abundant thermophiles in Great Basin hot springs: Thermocrinis jamiesonii and novel Chloroflexi Thermoflexus hugenholtzii.</title>
        <authorList>
            <person name="Hedlund B."/>
        </authorList>
    </citation>
    <scope>NUCLEOTIDE SEQUENCE [LARGE SCALE GENOMIC DNA]</scope>
    <source>
        <strain evidence="8 9">G233</strain>
    </source>
</reference>
<evidence type="ECO:0000256" key="4">
    <source>
        <dbReference type="ARBA" id="ARBA00022801"/>
    </source>
</evidence>
<evidence type="ECO:0000313" key="9">
    <source>
        <dbReference type="Proteomes" id="UP000223071"/>
    </source>
</evidence>
<dbReference type="CDD" id="cd03426">
    <property type="entry name" value="NUDIX_CoAse_Nudt7"/>
    <property type="match status" value="1"/>
</dbReference>
<organism evidence="8 9">
    <name type="scientific">Tepidiforma thermophila (strain KCTC 52669 / CGMCC 1.13589 / G233)</name>
    <dbReference type="NCBI Taxonomy" id="2761530"/>
    <lineage>
        <taxon>Bacteria</taxon>
        <taxon>Bacillati</taxon>
        <taxon>Chloroflexota</taxon>
        <taxon>Tepidiformia</taxon>
        <taxon>Tepidiformales</taxon>
        <taxon>Tepidiformaceae</taxon>
        <taxon>Tepidiforma</taxon>
    </lineage>
</organism>
<keyword evidence="6" id="KW-0464">Manganese</keyword>
<dbReference type="RefSeq" id="WP_098504150.1">
    <property type="nucleotide sequence ID" value="NZ_PDJQ01000001.1"/>
</dbReference>
<dbReference type="InterPro" id="IPR045121">
    <property type="entry name" value="CoAse"/>
</dbReference>
<dbReference type="PANTHER" id="PTHR12992:SF11">
    <property type="entry name" value="MITOCHONDRIAL COENZYME A DIPHOSPHATASE NUDT8"/>
    <property type="match status" value="1"/>
</dbReference>
<evidence type="ECO:0000256" key="6">
    <source>
        <dbReference type="ARBA" id="ARBA00023211"/>
    </source>
</evidence>
<accession>A0A2A9HIF2</accession>
<dbReference type="Gene3D" id="3.90.79.10">
    <property type="entry name" value="Nucleoside Triphosphate Pyrophosphohydrolase"/>
    <property type="match status" value="1"/>
</dbReference>
<dbReference type="EMBL" id="PDJQ01000001">
    <property type="protein sequence ID" value="PFG74795.1"/>
    <property type="molecule type" value="Genomic_DNA"/>
</dbReference>
<proteinExistence type="predicted"/>
<dbReference type="GO" id="GO:0046872">
    <property type="term" value="F:metal ion binding"/>
    <property type="evidence" value="ECO:0007669"/>
    <property type="project" value="UniProtKB-KW"/>
</dbReference>
<name>A0A2A9HIF2_TEPT2</name>
<dbReference type="Proteomes" id="UP000223071">
    <property type="component" value="Unassembled WGS sequence"/>
</dbReference>
<comment type="caution">
    <text evidence="8">The sequence shown here is derived from an EMBL/GenBank/DDBJ whole genome shotgun (WGS) entry which is preliminary data.</text>
</comment>
<evidence type="ECO:0000259" key="7">
    <source>
        <dbReference type="PROSITE" id="PS51462"/>
    </source>
</evidence>
<dbReference type="GO" id="GO:0010945">
    <property type="term" value="F:coenzyme A diphosphatase activity"/>
    <property type="evidence" value="ECO:0007669"/>
    <property type="project" value="InterPro"/>
</dbReference>
<dbReference type="InterPro" id="IPR000086">
    <property type="entry name" value="NUDIX_hydrolase_dom"/>
</dbReference>
<comment type="cofactor">
    <cofactor evidence="1">
        <name>Mn(2+)</name>
        <dbReference type="ChEBI" id="CHEBI:29035"/>
    </cofactor>
</comment>
<gene>
    <name evidence="8" type="ORF">A9A59_2036</name>
</gene>
<feature type="domain" description="Nudix hydrolase" evidence="7">
    <location>
        <begin position="22"/>
        <end position="182"/>
    </location>
</feature>
<evidence type="ECO:0000256" key="3">
    <source>
        <dbReference type="ARBA" id="ARBA00022723"/>
    </source>
</evidence>
<evidence type="ECO:0000256" key="5">
    <source>
        <dbReference type="ARBA" id="ARBA00022842"/>
    </source>
</evidence>
<dbReference type="PANTHER" id="PTHR12992">
    <property type="entry name" value="NUDIX HYDROLASE"/>
    <property type="match status" value="1"/>
</dbReference>